<name>K9ESF4_9LACT</name>
<dbReference type="GO" id="GO:0016747">
    <property type="term" value="F:acyltransferase activity, transferring groups other than amino-acyl groups"/>
    <property type="evidence" value="ECO:0007669"/>
    <property type="project" value="InterPro"/>
</dbReference>
<keyword evidence="3" id="KW-1185">Reference proteome</keyword>
<evidence type="ECO:0000313" key="3">
    <source>
        <dbReference type="Proteomes" id="UP000009875"/>
    </source>
</evidence>
<gene>
    <name evidence="2" type="ORF">HMPREF9698_00657</name>
</gene>
<dbReference type="SUPFAM" id="SSF55729">
    <property type="entry name" value="Acyl-CoA N-acyltransferases (Nat)"/>
    <property type="match status" value="1"/>
</dbReference>
<dbReference type="EMBL" id="AGXA01000014">
    <property type="protein sequence ID" value="EKU93862.1"/>
    <property type="molecule type" value="Genomic_DNA"/>
</dbReference>
<organism evidence="2 3">
    <name type="scientific">Alloiococcus otitis ATCC 51267</name>
    <dbReference type="NCBI Taxonomy" id="883081"/>
    <lineage>
        <taxon>Bacteria</taxon>
        <taxon>Bacillati</taxon>
        <taxon>Bacillota</taxon>
        <taxon>Bacilli</taxon>
        <taxon>Lactobacillales</taxon>
        <taxon>Carnobacteriaceae</taxon>
        <taxon>Alloiococcus</taxon>
    </lineage>
</organism>
<dbReference type="Proteomes" id="UP000009875">
    <property type="component" value="Unassembled WGS sequence"/>
</dbReference>
<dbReference type="AlphaFoldDB" id="K9ESF4"/>
<dbReference type="STRING" id="883081.HMPREF9698_00657"/>
<sequence>MKIQIKATPDMTAQDMIQVYILRGQVFSEEQKITESEADQDDYQALHVLLKDGDDLVGYARILDRGDHQAIGRVLIAKSHRGRGLGRCMLQEVLDYIGPGKEVRLAAQSYVQDLYRSLGFTKVSDEYMEAGIPHVDMVLAEKRLPD</sequence>
<dbReference type="HOGENOM" id="CLU_056607_3_1_9"/>
<dbReference type="CDD" id="cd04301">
    <property type="entry name" value="NAT_SF"/>
    <property type="match status" value="1"/>
</dbReference>
<dbReference type="eggNOG" id="COG2153">
    <property type="taxonomic scope" value="Bacteria"/>
</dbReference>
<dbReference type="InterPro" id="IPR000182">
    <property type="entry name" value="GNAT_dom"/>
</dbReference>
<comment type="caution">
    <text evidence="2">The sequence shown here is derived from an EMBL/GenBank/DDBJ whole genome shotgun (WGS) entry which is preliminary data.</text>
</comment>
<dbReference type="OrthoDB" id="9796171at2"/>
<dbReference type="PROSITE" id="PS51186">
    <property type="entry name" value="GNAT"/>
    <property type="match status" value="1"/>
</dbReference>
<reference evidence="2 3" key="1">
    <citation type="submission" date="2012-09" db="EMBL/GenBank/DDBJ databases">
        <title>The Genome Sequence of Alloiococcus otitis ATCC 51267.</title>
        <authorList>
            <consortium name="The Broad Institute Genome Sequencing Platform"/>
            <person name="Earl A."/>
            <person name="Ward D."/>
            <person name="Feldgarden M."/>
            <person name="Gevers D."/>
            <person name="Huys G."/>
            <person name="Walker B."/>
            <person name="Young S.K."/>
            <person name="Zeng Q."/>
            <person name="Gargeya S."/>
            <person name="Fitzgerald M."/>
            <person name="Haas B."/>
            <person name="Abouelleil A."/>
            <person name="Alvarado L."/>
            <person name="Arachchi H.M."/>
            <person name="Berlin A.M."/>
            <person name="Chapman S.B."/>
            <person name="Goldberg J."/>
            <person name="Griggs A."/>
            <person name="Gujja S."/>
            <person name="Hansen M."/>
            <person name="Howarth C."/>
            <person name="Imamovic A."/>
            <person name="Larimer J."/>
            <person name="McCowen C."/>
            <person name="Montmayeur A."/>
            <person name="Murphy C."/>
            <person name="Neiman D."/>
            <person name="Pearson M."/>
            <person name="Priest M."/>
            <person name="Roberts A."/>
            <person name="Saif S."/>
            <person name="Shea T."/>
            <person name="Sisk P."/>
            <person name="Sykes S."/>
            <person name="Wortman J."/>
            <person name="Nusbaum C."/>
            <person name="Birren B."/>
        </authorList>
    </citation>
    <scope>NUCLEOTIDE SEQUENCE [LARGE SCALE GENOMIC DNA]</scope>
    <source>
        <strain evidence="2 3">ATCC 51267</strain>
    </source>
</reference>
<feature type="domain" description="N-acetyltransferase" evidence="1">
    <location>
        <begin position="6"/>
        <end position="145"/>
    </location>
</feature>
<protein>
    <recommendedName>
        <fullName evidence="1">N-acetyltransferase domain-containing protein</fullName>
    </recommendedName>
</protein>
<dbReference type="InterPro" id="IPR016181">
    <property type="entry name" value="Acyl_CoA_acyltransferase"/>
</dbReference>
<evidence type="ECO:0000313" key="2">
    <source>
        <dbReference type="EMBL" id="EKU93862.1"/>
    </source>
</evidence>
<dbReference type="Gene3D" id="3.40.630.30">
    <property type="match status" value="1"/>
</dbReference>
<proteinExistence type="predicted"/>
<accession>K9ESF4</accession>
<dbReference type="RefSeq" id="WP_003777352.1">
    <property type="nucleotide sequence ID" value="NZ_JH992958.1"/>
</dbReference>
<dbReference type="Pfam" id="PF13673">
    <property type="entry name" value="Acetyltransf_10"/>
    <property type="match status" value="1"/>
</dbReference>
<evidence type="ECO:0000259" key="1">
    <source>
        <dbReference type="PROSITE" id="PS51186"/>
    </source>
</evidence>